<dbReference type="PANTHER" id="PTHR16291:SF0">
    <property type="entry name" value="NUCLEAR CAP-BINDING PROTEIN SUBUNIT 3"/>
    <property type="match status" value="1"/>
</dbReference>
<dbReference type="OrthoDB" id="422106at2759"/>
<proteinExistence type="predicted"/>
<feature type="region of interest" description="Disordered" evidence="1">
    <location>
        <begin position="190"/>
        <end position="224"/>
    </location>
</feature>
<dbReference type="PANTHER" id="PTHR16291">
    <property type="entry name" value="NUCLEAR CAP-BINDING PROTEIN SUBUNIT 3"/>
    <property type="match status" value="1"/>
</dbReference>
<dbReference type="InParanoid" id="A0A1E7FY35"/>
<feature type="region of interest" description="Disordered" evidence="1">
    <location>
        <begin position="505"/>
        <end position="526"/>
    </location>
</feature>
<feature type="region of interest" description="Disordered" evidence="1">
    <location>
        <begin position="399"/>
        <end position="440"/>
    </location>
</feature>
<dbReference type="GO" id="GO:0003729">
    <property type="term" value="F:mRNA binding"/>
    <property type="evidence" value="ECO:0007669"/>
    <property type="project" value="InterPro"/>
</dbReference>
<dbReference type="Gene3D" id="3.30.70.330">
    <property type="match status" value="1"/>
</dbReference>
<protein>
    <recommendedName>
        <fullName evidence="4">RRM domain-containing protein</fullName>
    </recommendedName>
</protein>
<dbReference type="Pfam" id="PF10309">
    <property type="entry name" value="NCBP3"/>
    <property type="match status" value="1"/>
</dbReference>
<feature type="compositionally biased region" description="Low complexity" evidence="1">
    <location>
        <begin position="399"/>
        <end position="411"/>
    </location>
</feature>
<feature type="compositionally biased region" description="Low complexity" evidence="1">
    <location>
        <begin position="203"/>
        <end position="219"/>
    </location>
</feature>
<evidence type="ECO:0000256" key="1">
    <source>
        <dbReference type="SAM" id="MobiDB-lite"/>
    </source>
</evidence>
<feature type="compositionally biased region" description="Basic residues" evidence="1">
    <location>
        <begin position="755"/>
        <end position="764"/>
    </location>
</feature>
<feature type="region of interest" description="Disordered" evidence="1">
    <location>
        <begin position="58"/>
        <end position="92"/>
    </location>
</feature>
<evidence type="ECO:0000313" key="2">
    <source>
        <dbReference type="EMBL" id="OEU23044.1"/>
    </source>
</evidence>
<dbReference type="AlphaFoldDB" id="A0A1E7FY35"/>
<gene>
    <name evidence="2" type="ORF">FRACYDRAFT_233210</name>
</gene>
<feature type="region of interest" description="Disordered" evidence="1">
    <location>
        <begin position="454"/>
        <end position="493"/>
    </location>
</feature>
<keyword evidence="3" id="KW-1185">Reference proteome</keyword>
<feature type="region of interest" description="Disordered" evidence="1">
    <location>
        <begin position="137"/>
        <end position="168"/>
    </location>
</feature>
<dbReference type="EMBL" id="KV784353">
    <property type="protein sequence ID" value="OEU23044.1"/>
    <property type="molecule type" value="Genomic_DNA"/>
</dbReference>
<dbReference type="GO" id="GO:0005634">
    <property type="term" value="C:nucleus"/>
    <property type="evidence" value="ECO:0007669"/>
    <property type="project" value="TreeGrafter"/>
</dbReference>
<feature type="compositionally biased region" description="Basic residues" evidence="1">
    <location>
        <begin position="731"/>
        <end position="742"/>
    </location>
</feature>
<dbReference type="InterPro" id="IPR035979">
    <property type="entry name" value="RBD_domain_sf"/>
</dbReference>
<evidence type="ECO:0000313" key="3">
    <source>
        <dbReference type="Proteomes" id="UP000095751"/>
    </source>
</evidence>
<evidence type="ECO:0008006" key="4">
    <source>
        <dbReference type="Google" id="ProtNLM"/>
    </source>
</evidence>
<feature type="compositionally biased region" description="Low complexity" evidence="1">
    <location>
        <begin position="800"/>
        <end position="810"/>
    </location>
</feature>
<feature type="region of interest" description="Disordered" evidence="1">
    <location>
        <begin position="689"/>
        <end position="827"/>
    </location>
</feature>
<dbReference type="GO" id="GO:0000340">
    <property type="term" value="F:RNA 7-methylguanosine cap binding"/>
    <property type="evidence" value="ECO:0007669"/>
    <property type="project" value="InterPro"/>
</dbReference>
<reference evidence="2 3" key="1">
    <citation type="submission" date="2016-09" db="EMBL/GenBank/DDBJ databases">
        <title>Extensive genetic diversity and differential bi-allelic expression allows diatom success in the polar Southern Ocean.</title>
        <authorList>
            <consortium name="DOE Joint Genome Institute"/>
            <person name="Mock T."/>
            <person name="Otillar R.P."/>
            <person name="Strauss J."/>
            <person name="Dupont C."/>
            <person name="Frickenhaus S."/>
            <person name="Maumus F."/>
            <person name="Mcmullan M."/>
            <person name="Sanges R."/>
            <person name="Schmutz J."/>
            <person name="Toseland A."/>
            <person name="Valas R."/>
            <person name="Veluchamy A."/>
            <person name="Ward B.J."/>
            <person name="Allen A."/>
            <person name="Barry K."/>
            <person name="Falciatore A."/>
            <person name="Ferrante M."/>
            <person name="Fortunato A.E."/>
            <person name="Gloeckner G."/>
            <person name="Gruber A."/>
            <person name="Hipkin R."/>
            <person name="Janech M."/>
            <person name="Kroth P."/>
            <person name="Leese F."/>
            <person name="Lindquist E."/>
            <person name="Lyon B.R."/>
            <person name="Martin J."/>
            <person name="Mayer C."/>
            <person name="Parker M."/>
            <person name="Quesneville H."/>
            <person name="Raymond J."/>
            <person name="Uhlig C."/>
            <person name="Valentin K.U."/>
            <person name="Worden A.Z."/>
            <person name="Armbrust E.V."/>
            <person name="Bowler C."/>
            <person name="Green B."/>
            <person name="Moulton V."/>
            <person name="Van Oosterhout C."/>
            <person name="Grigoriev I."/>
        </authorList>
    </citation>
    <scope>NUCLEOTIDE SEQUENCE [LARGE SCALE GENOMIC DNA]</scope>
    <source>
        <strain evidence="2 3">CCMP1102</strain>
    </source>
</reference>
<organism evidence="2 3">
    <name type="scientific">Fragilariopsis cylindrus CCMP1102</name>
    <dbReference type="NCBI Taxonomy" id="635003"/>
    <lineage>
        <taxon>Eukaryota</taxon>
        <taxon>Sar</taxon>
        <taxon>Stramenopiles</taxon>
        <taxon>Ochrophyta</taxon>
        <taxon>Bacillariophyta</taxon>
        <taxon>Bacillariophyceae</taxon>
        <taxon>Bacillariophycidae</taxon>
        <taxon>Bacillariales</taxon>
        <taxon>Bacillariaceae</taxon>
        <taxon>Fragilariopsis</taxon>
    </lineage>
</organism>
<feature type="compositionally biased region" description="Low complexity" evidence="1">
    <location>
        <begin position="515"/>
        <end position="526"/>
    </location>
</feature>
<sequence length="827" mass="93626">MNNNKLVIEEEEPPKKENKKFQSVTRSSISECTFVSNFWIAHDVLGVSLKENIRLIIPPSQQKSKNKNRNNNNNNNSSNSNSNSNSNSSFHVDFKTDDLDGMVVMFQAKAKESIAVILSPYPSLPLPLPLPLDSCDNNNSTHDSTTNGNTTTITNDATTTATSTTSTSITSTASVSTYYYEIVFGSNNNTSTTIRRRRRRKMSSSSNSNSNSNSTTTKDINNDHTTKEYNESIVNIPSRVCRGFTNTNDNNKNDDDNNSDNDNECWTSYWVCLFRSKLYIGVGCSPGKECFGFMEMKEEDHQLKVPTSQDDLPIVCLSLASTVSTSVSSISATMDNENENENEVKAKNDETLELKRYMEEYRTECRLRKKRAQKYDTRYNEKPILEFLPWSKAKRLLLSSSQQQQQQQQQQRINATTGGFVTGDIDFRDPEETAKREARKARFTAVAAAANNDTIADGSNSTKNSSQNNNDKVDTVNDNNTNSSTDGLPVEQAWDKEHMLRPLRRDPPSYLWGKTSSNTDTMTTSTTITSSTVDPFSMYKDEKLTTKSAPSWITDKLHISAIDWAAFKQIRNEDINKYFESYGPIKYIEWLGDLSCNVCFDDKNSASRALICLSNELPSPPKPQPHSILSKSSSSSQQPTIVSRVIDLGCMTWRFGKYPIRKVSNDRHGRKGTIARFLIRVGTTEDILMKRPNTWPEPPGKFSSDRVLGPESDYADDNNNINKIEDDSFRKNKRRQPNKPKKNVQQDQQDNRSGSKSKRKRQRRKSDNYNNSDNSNRNRNDNKSNNNNNISTAENLLYKSLSSGSRSGFSVEEMEKERQAKKKQKKF</sequence>
<dbReference type="InterPro" id="IPR012677">
    <property type="entry name" value="Nucleotide-bd_a/b_plait_sf"/>
</dbReference>
<dbReference type="CDD" id="cd00590">
    <property type="entry name" value="RRM_SF"/>
    <property type="match status" value="1"/>
</dbReference>
<dbReference type="SUPFAM" id="SSF54928">
    <property type="entry name" value="RNA-binding domain, RBD"/>
    <property type="match status" value="1"/>
</dbReference>
<feature type="compositionally biased region" description="Low complexity" evidence="1">
    <location>
        <begin position="69"/>
        <end position="89"/>
    </location>
</feature>
<dbReference type="KEGG" id="fcy:FRACYDRAFT_233210"/>
<dbReference type="InterPro" id="IPR019416">
    <property type="entry name" value="NCBP3"/>
</dbReference>
<accession>A0A1E7FY35</accession>
<feature type="compositionally biased region" description="Basic and acidic residues" evidence="1">
    <location>
        <begin position="425"/>
        <end position="436"/>
    </location>
</feature>
<feature type="compositionally biased region" description="Low complexity" evidence="1">
    <location>
        <begin position="454"/>
        <end position="486"/>
    </location>
</feature>
<name>A0A1E7FY35_9STRA</name>
<dbReference type="Proteomes" id="UP000095751">
    <property type="component" value="Unassembled WGS sequence"/>
</dbReference>